<proteinExistence type="inferred from homology"/>
<dbReference type="InterPro" id="IPR015943">
    <property type="entry name" value="WD40/YVTN_repeat-like_dom_sf"/>
</dbReference>
<dbReference type="Proteomes" id="UP000799640">
    <property type="component" value="Unassembled WGS sequence"/>
</dbReference>
<accession>A0A6G1HV68</accession>
<dbReference type="GO" id="GO:0017057">
    <property type="term" value="F:6-phosphogluconolactonase activity"/>
    <property type="evidence" value="ECO:0007669"/>
    <property type="project" value="TreeGrafter"/>
</dbReference>
<comment type="similarity">
    <text evidence="1">Belongs to the cycloisomerase 2 family.</text>
</comment>
<evidence type="ECO:0000256" key="2">
    <source>
        <dbReference type="SAM" id="MobiDB-lite"/>
    </source>
</evidence>
<dbReference type="AlphaFoldDB" id="A0A6G1HV68"/>
<protein>
    <submittedName>
        <fullName evidence="4">3-carboxy-cis,cis-mucoante lactonizing enzyme</fullName>
    </submittedName>
</protein>
<dbReference type="Pfam" id="PF10282">
    <property type="entry name" value="Lactonase"/>
    <property type="match status" value="1"/>
</dbReference>
<feature type="compositionally biased region" description="Basic and acidic residues" evidence="2">
    <location>
        <begin position="593"/>
        <end position="604"/>
    </location>
</feature>
<feature type="chain" id="PRO_5026113420" evidence="3">
    <location>
        <begin position="17"/>
        <end position="625"/>
    </location>
</feature>
<gene>
    <name evidence="4" type="ORF">EJ06DRAFT_582386</name>
</gene>
<feature type="region of interest" description="Disordered" evidence="2">
    <location>
        <begin position="282"/>
        <end position="350"/>
    </location>
</feature>
<evidence type="ECO:0000313" key="5">
    <source>
        <dbReference type="Proteomes" id="UP000799640"/>
    </source>
</evidence>
<keyword evidence="3" id="KW-0732">Signal</keyword>
<feature type="compositionally biased region" description="Pro residues" evidence="2">
    <location>
        <begin position="455"/>
        <end position="486"/>
    </location>
</feature>
<name>A0A6G1HV68_9PEZI</name>
<feature type="compositionally biased region" description="Low complexity" evidence="2">
    <location>
        <begin position="339"/>
        <end position="350"/>
    </location>
</feature>
<dbReference type="Gene3D" id="2.130.10.10">
    <property type="entry name" value="YVTN repeat-like/Quinoprotein amine dehydrogenase"/>
    <property type="match status" value="1"/>
</dbReference>
<feature type="region of interest" description="Disordered" evidence="2">
    <location>
        <begin position="449"/>
        <end position="486"/>
    </location>
</feature>
<evidence type="ECO:0000256" key="1">
    <source>
        <dbReference type="ARBA" id="ARBA00005564"/>
    </source>
</evidence>
<dbReference type="InterPro" id="IPR019405">
    <property type="entry name" value="Lactonase_7-beta_prop"/>
</dbReference>
<dbReference type="InterPro" id="IPR050282">
    <property type="entry name" value="Cycloisomerase_2"/>
</dbReference>
<feature type="compositionally biased region" description="Acidic residues" evidence="2">
    <location>
        <begin position="285"/>
        <end position="305"/>
    </location>
</feature>
<dbReference type="OrthoDB" id="1715191at2759"/>
<dbReference type="SUPFAM" id="SSF75011">
    <property type="entry name" value="3-carboxy-cis,cis-mucoante lactonizing enzyme"/>
    <property type="match status" value="1"/>
</dbReference>
<feature type="region of interest" description="Disordered" evidence="2">
    <location>
        <begin position="583"/>
        <end position="610"/>
    </location>
</feature>
<evidence type="ECO:0000256" key="3">
    <source>
        <dbReference type="SAM" id="SignalP"/>
    </source>
</evidence>
<sequence>MMRWLVAGALLAPAAADLHHMFVGSFRTPHIWALEYDTERNAIAEVGNFTAHAGHPWLSFSYDRGTLYAAERDGWSSYTVISPQELKFQSNLTINSRCDGQAQRHGTTSVVAEQKSPFNVYGSGRSPCGLVMSTRNDGSLERGIQNITYATNSRVHGMTMDTENAYLYTADQKGNGVWTHRINANTGLLDQGAMTPFPIADARPRRVVLHPKSRYLYLLLSKLNMVAVYSVKATPRGPSLRYTGMNYTLIPPNVNVTSYRGHEILLSADGNVLWASVRYRPDRDRDEDEEEGDEGDEGDDDEEETTSSRGSGGRPAASPPVNKLLAKLNPRQWGGWRPTGGAAPKPASAAAPVKLPPGFLTAILISNPDNDPGAPAAVPTVPGRSANAQPKGAGYPLAKIMQVSTSTSGGKSNAVMPAYWSNEYMALSDSEAGMVQVWRIEGLLNLPKDTEPSVVRPPPQAPPAPPAPPAPVNAPPPVNVPRPVNAPRPTTTITVPGQGWSMVQPEPDQPAWKPAAAPPSGGAWRGTWAEKAAAPVVHDFGVVSTLEYAPEVVEGSKEKRQLPAVFNVRAAIVSEWRAPRFVVGTGDPAAPRTEADKNRDRDDTFNPSKPIKFGRGCCANAVWTD</sequence>
<dbReference type="PANTHER" id="PTHR30344">
    <property type="entry name" value="6-PHOSPHOGLUCONOLACTONASE-RELATED"/>
    <property type="match status" value="1"/>
</dbReference>
<keyword evidence="5" id="KW-1185">Reference proteome</keyword>
<dbReference type="EMBL" id="ML996696">
    <property type="protein sequence ID" value="KAF2399737.1"/>
    <property type="molecule type" value="Genomic_DNA"/>
</dbReference>
<organism evidence="4 5">
    <name type="scientific">Trichodelitschia bisporula</name>
    <dbReference type="NCBI Taxonomy" id="703511"/>
    <lineage>
        <taxon>Eukaryota</taxon>
        <taxon>Fungi</taxon>
        <taxon>Dikarya</taxon>
        <taxon>Ascomycota</taxon>
        <taxon>Pezizomycotina</taxon>
        <taxon>Dothideomycetes</taxon>
        <taxon>Dothideomycetes incertae sedis</taxon>
        <taxon>Phaeotrichales</taxon>
        <taxon>Phaeotrichaceae</taxon>
        <taxon>Trichodelitschia</taxon>
    </lineage>
</organism>
<reference evidence="4" key="1">
    <citation type="journal article" date="2020" name="Stud. Mycol.">
        <title>101 Dothideomycetes genomes: a test case for predicting lifestyles and emergence of pathogens.</title>
        <authorList>
            <person name="Haridas S."/>
            <person name="Albert R."/>
            <person name="Binder M."/>
            <person name="Bloem J."/>
            <person name="Labutti K."/>
            <person name="Salamov A."/>
            <person name="Andreopoulos B."/>
            <person name="Baker S."/>
            <person name="Barry K."/>
            <person name="Bills G."/>
            <person name="Bluhm B."/>
            <person name="Cannon C."/>
            <person name="Castanera R."/>
            <person name="Culley D."/>
            <person name="Daum C."/>
            <person name="Ezra D."/>
            <person name="Gonzalez J."/>
            <person name="Henrissat B."/>
            <person name="Kuo A."/>
            <person name="Liang C."/>
            <person name="Lipzen A."/>
            <person name="Lutzoni F."/>
            <person name="Magnuson J."/>
            <person name="Mondo S."/>
            <person name="Nolan M."/>
            <person name="Ohm R."/>
            <person name="Pangilinan J."/>
            <person name="Park H.-J."/>
            <person name="Ramirez L."/>
            <person name="Alfaro M."/>
            <person name="Sun H."/>
            <person name="Tritt A."/>
            <person name="Yoshinaga Y."/>
            <person name="Zwiers L.-H."/>
            <person name="Turgeon B."/>
            <person name="Goodwin S."/>
            <person name="Spatafora J."/>
            <person name="Crous P."/>
            <person name="Grigoriev I."/>
        </authorList>
    </citation>
    <scope>NUCLEOTIDE SEQUENCE</scope>
    <source>
        <strain evidence="4">CBS 262.69</strain>
    </source>
</reference>
<feature type="signal peptide" evidence="3">
    <location>
        <begin position="1"/>
        <end position="16"/>
    </location>
</feature>
<dbReference type="PANTHER" id="PTHR30344:SF4">
    <property type="entry name" value="CYCLASE, PUTATIVE (AFU_ORTHOLOGUE AFUA_6G11580)-RELATED"/>
    <property type="match status" value="1"/>
</dbReference>
<evidence type="ECO:0000313" key="4">
    <source>
        <dbReference type="EMBL" id="KAF2399737.1"/>
    </source>
</evidence>